<keyword evidence="2" id="KW-1185">Reference proteome</keyword>
<proteinExistence type="predicted"/>
<name>A0ABX1K335_9CELL</name>
<dbReference type="GO" id="GO:0003677">
    <property type="term" value="F:DNA binding"/>
    <property type="evidence" value="ECO:0007669"/>
    <property type="project" value="UniProtKB-KW"/>
</dbReference>
<gene>
    <name evidence="1" type="ORF">HGA02_12655</name>
</gene>
<reference evidence="1 2" key="1">
    <citation type="submission" date="2020-04" db="EMBL/GenBank/DDBJ databases">
        <title>MicrobeNet Type strains.</title>
        <authorList>
            <person name="Nicholson A.C."/>
        </authorList>
    </citation>
    <scope>NUCLEOTIDE SEQUENCE [LARGE SCALE GENOMIC DNA]</scope>
    <source>
        <strain evidence="1 2">ATCC BAA-787</strain>
    </source>
</reference>
<organism evidence="1 2">
    <name type="scientific">Cellulomonas septica</name>
    <dbReference type="NCBI Taxonomy" id="285080"/>
    <lineage>
        <taxon>Bacteria</taxon>
        <taxon>Bacillati</taxon>
        <taxon>Actinomycetota</taxon>
        <taxon>Actinomycetes</taxon>
        <taxon>Micrococcales</taxon>
        <taxon>Cellulomonadaceae</taxon>
        <taxon>Cellulomonas</taxon>
    </lineage>
</organism>
<keyword evidence="1" id="KW-0238">DNA-binding</keyword>
<dbReference type="Gene3D" id="3.40.190.290">
    <property type="match status" value="1"/>
</dbReference>
<accession>A0ABX1K335</accession>
<evidence type="ECO:0000313" key="1">
    <source>
        <dbReference type="EMBL" id="NKY40350.1"/>
    </source>
</evidence>
<dbReference type="EMBL" id="JAAXOY010000332">
    <property type="protein sequence ID" value="NKY40350.1"/>
    <property type="molecule type" value="Genomic_DNA"/>
</dbReference>
<feature type="non-terminal residue" evidence="1">
    <location>
        <position position="1"/>
    </location>
</feature>
<dbReference type="Proteomes" id="UP000777774">
    <property type="component" value="Unassembled WGS sequence"/>
</dbReference>
<protein>
    <submittedName>
        <fullName evidence="1">ArgP/LysG family DNA-binding transcriptional regulator</fullName>
    </submittedName>
</protein>
<evidence type="ECO:0000313" key="2">
    <source>
        <dbReference type="Proteomes" id="UP000777774"/>
    </source>
</evidence>
<comment type="caution">
    <text evidence="1">The sequence shown here is derived from an EMBL/GenBank/DDBJ whole genome shotgun (WGS) entry which is preliminary data.</text>
</comment>
<sequence>ASGALVDVAPGRWLDVPLFWQHWALRTPTLDDLTERVVRASRSLHRS</sequence>